<protein>
    <submittedName>
        <fullName evidence="4">DUF1311 domain-containing protein</fullName>
    </submittedName>
</protein>
<dbReference type="EMBL" id="JAAFGS010000005">
    <property type="protein sequence ID" value="NGZ76788.1"/>
    <property type="molecule type" value="Genomic_DNA"/>
</dbReference>
<dbReference type="Proteomes" id="UP000800303">
    <property type="component" value="Unassembled WGS sequence"/>
</dbReference>
<accession>A0ABX0FB69</accession>
<dbReference type="PANTHER" id="PTHR39176:SF1">
    <property type="entry name" value="PERIPLASMIC PROTEIN"/>
    <property type="match status" value="1"/>
</dbReference>
<sequence>MALNKWTAAWIALIFMLPLTACGSADSKGAESRIIGSWKIFIGDEPHAYLEIGPERLISTVGSDDPITAEYTFTETEGGHIILEVFNPETRKNELFFEGYFEDKNTIDVVNTPSGPVEDSRLIRVDVSADKQKELEDKSAIVEQPAKDETQDEAQVEAKSEQAEPKDAEGTGLKSRYASKADRLDQTITEEAKRLFAHDTQPGFYGGYYEDWDNLLQEIWNELKATMPSVEFEKLKAEQIEWIKRKEKHFNEFDDTVASERAAGMDDLAAETKDRVYDLIEHYME</sequence>
<evidence type="ECO:0000256" key="2">
    <source>
        <dbReference type="SAM" id="SignalP"/>
    </source>
</evidence>
<dbReference type="RefSeq" id="WP_166275966.1">
    <property type="nucleotide sequence ID" value="NZ_JAAFGS010000005.1"/>
</dbReference>
<dbReference type="PANTHER" id="PTHR39176">
    <property type="entry name" value="PERIPLASMIC PROTEIN-RELATED"/>
    <property type="match status" value="1"/>
</dbReference>
<evidence type="ECO:0000259" key="3">
    <source>
        <dbReference type="Pfam" id="PF07007"/>
    </source>
</evidence>
<feature type="domain" description="Lysozyme inhibitor LprI-like N-terminal" evidence="3">
    <location>
        <begin position="206"/>
        <end position="279"/>
    </location>
</feature>
<keyword evidence="2" id="KW-0732">Signal</keyword>
<name>A0ABX0FB69_9BACL</name>
<keyword evidence="5" id="KW-1185">Reference proteome</keyword>
<feature type="chain" id="PRO_5047425358" evidence="2">
    <location>
        <begin position="22"/>
        <end position="285"/>
    </location>
</feature>
<proteinExistence type="predicted"/>
<feature type="region of interest" description="Disordered" evidence="1">
    <location>
        <begin position="134"/>
        <end position="179"/>
    </location>
</feature>
<comment type="caution">
    <text evidence="4">The sequence shown here is derived from an EMBL/GenBank/DDBJ whole genome shotgun (WGS) entry which is preliminary data.</text>
</comment>
<organism evidence="4 5">
    <name type="scientific">Saccharibacillus alkalitolerans</name>
    <dbReference type="NCBI Taxonomy" id="2705290"/>
    <lineage>
        <taxon>Bacteria</taxon>
        <taxon>Bacillati</taxon>
        <taxon>Bacillota</taxon>
        <taxon>Bacilli</taxon>
        <taxon>Bacillales</taxon>
        <taxon>Paenibacillaceae</taxon>
        <taxon>Saccharibacillus</taxon>
    </lineage>
</organism>
<evidence type="ECO:0000313" key="5">
    <source>
        <dbReference type="Proteomes" id="UP000800303"/>
    </source>
</evidence>
<dbReference type="Pfam" id="PF07007">
    <property type="entry name" value="LprI"/>
    <property type="match status" value="1"/>
</dbReference>
<evidence type="ECO:0000256" key="1">
    <source>
        <dbReference type="SAM" id="MobiDB-lite"/>
    </source>
</evidence>
<reference evidence="4 5" key="1">
    <citation type="submission" date="2020-01" db="EMBL/GenBank/DDBJ databases">
        <title>Polyphasic characterisation and genomic insights into a novel alkali tolerant bacterium VR-M41.</title>
        <authorList>
            <person name="Vemuluri V.R."/>
        </authorList>
    </citation>
    <scope>NUCLEOTIDE SEQUENCE [LARGE SCALE GENOMIC DNA]</scope>
    <source>
        <strain evidence="4 5">VR-M41</strain>
    </source>
</reference>
<dbReference type="InterPro" id="IPR009739">
    <property type="entry name" value="LprI-like_N"/>
</dbReference>
<evidence type="ECO:0000313" key="4">
    <source>
        <dbReference type="EMBL" id="NGZ76788.1"/>
    </source>
</evidence>
<feature type="compositionally biased region" description="Basic and acidic residues" evidence="1">
    <location>
        <begin position="156"/>
        <end position="169"/>
    </location>
</feature>
<feature type="compositionally biased region" description="Basic and acidic residues" evidence="1">
    <location>
        <begin position="134"/>
        <end position="149"/>
    </location>
</feature>
<feature type="signal peptide" evidence="2">
    <location>
        <begin position="1"/>
        <end position="21"/>
    </location>
</feature>
<gene>
    <name evidence="4" type="ORF">GYN08_15795</name>
</gene>